<dbReference type="Proteomes" id="UP000434957">
    <property type="component" value="Unassembled WGS sequence"/>
</dbReference>
<proteinExistence type="predicted"/>
<comment type="caution">
    <text evidence="1">The sequence shown here is derived from an EMBL/GenBank/DDBJ whole genome shotgun (WGS) entry which is preliminary data.</text>
</comment>
<reference evidence="1 3" key="1">
    <citation type="submission" date="2018-09" db="EMBL/GenBank/DDBJ databases">
        <title>Genomic investigation of the strawberry pathogen Phytophthora fragariae indicates pathogenicity is determined by transcriptional variation in three key races.</title>
        <authorList>
            <person name="Adams T.M."/>
            <person name="Armitage A.D."/>
            <person name="Sobczyk M.K."/>
            <person name="Bates H.J."/>
            <person name="Dunwell J.M."/>
            <person name="Nellist C.F."/>
            <person name="Harrison R.J."/>
        </authorList>
    </citation>
    <scope>NUCLEOTIDE SEQUENCE [LARGE SCALE GENOMIC DNA]</scope>
    <source>
        <strain evidence="1 3">SCRP249</strain>
        <strain evidence="2 4">SCRP333</strain>
    </source>
</reference>
<organism evidence="1 3">
    <name type="scientific">Phytophthora rubi</name>
    <dbReference type="NCBI Taxonomy" id="129364"/>
    <lineage>
        <taxon>Eukaryota</taxon>
        <taxon>Sar</taxon>
        <taxon>Stramenopiles</taxon>
        <taxon>Oomycota</taxon>
        <taxon>Peronosporomycetes</taxon>
        <taxon>Peronosporales</taxon>
        <taxon>Peronosporaceae</taxon>
        <taxon>Phytophthora</taxon>
    </lineage>
</organism>
<dbReference type="Proteomes" id="UP000429607">
    <property type="component" value="Unassembled WGS sequence"/>
</dbReference>
<evidence type="ECO:0000313" key="1">
    <source>
        <dbReference type="EMBL" id="KAE8957325.1"/>
    </source>
</evidence>
<protein>
    <submittedName>
        <fullName evidence="1">Uncharacterized protein</fullName>
    </submittedName>
</protein>
<dbReference type="EMBL" id="QXFT01008326">
    <property type="protein sequence ID" value="KAE9264578.1"/>
    <property type="molecule type" value="Genomic_DNA"/>
</dbReference>
<sequence>MVLRRTTLRPRVVFARCRGLAIPVAALARDKAGVLSSPDGCNIVAPPYGDVNLRSTVVA</sequence>
<keyword evidence="4" id="KW-1185">Reference proteome</keyword>
<dbReference type="EMBL" id="QXFV01008104">
    <property type="protein sequence ID" value="KAE8957325.1"/>
    <property type="molecule type" value="Genomic_DNA"/>
</dbReference>
<evidence type="ECO:0000313" key="4">
    <source>
        <dbReference type="Proteomes" id="UP000434957"/>
    </source>
</evidence>
<evidence type="ECO:0000313" key="2">
    <source>
        <dbReference type="EMBL" id="KAE9264578.1"/>
    </source>
</evidence>
<dbReference type="AlphaFoldDB" id="A0A6A3GFT9"/>
<name>A0A6A3GFT9_9STRA</name>
<gene>
    <name evidence="1" type="ORF">PR001_g31412</name>
    <name evidence="2" type="ORF">PR003_g32757</name>
</gene>
<accession>A0A6A3GFT9</accession>
<evidence type="ECO:0000313" key="3">
    <source>
        <dbReference type="Proteomes" id="UP000429607"/>
    </source>
</evidence>